<reference evidence="1 2" key="1">
    <citation type="journal article" date="2016" name="Genome Biol. Evol.">
        <title>Gene Family Evolution Reflects Adaptation to Soil Environmental Stressors in the Genome of the Collembolan Orchesella cincta.</title>
        <authorList>
            <person name="Faddeeva-Vakhrusheva A."/>
            <person name="Derks M.F."/>
            <person name="Anvar S.Y."/>
            <person name="Agamennone V."/>
            <person name="Suring W."/>
            <person name="Smit S."/>
            <person name="van Straalen N.M."/>
            <person name="Roelofs D."/>
        </authorList>
    </citation>
    <scope>NUCLEOTIDE SEQUENCE [LARGE SCALE GENOMIC DNA]</scope>
    <source>
        <tissue evidence="1">Mixed pool</tissue>
    </source>
</reference>
<comment type="caution">
    <text evidence="1">The sequence shown here is derived from an EMBL/GenBank/DDBJ whole genome shotgun (WGS) entry which is preliminary data.</text>
</comment>
<evidence type="ECO:0000313" key="2">
    <source>
        <dbReference type="Proteomes" id="UP000094527"/>
    </source>
</evidence>
<sequence length="158" mass="16842">MSSAGDFGSVTLSGNANLQTRGERNQGAITQTSNLNIFSINCVLNLYLISNGKMNTENSNIQVSLCPNLSVDGNGNTAVLSDNSNSKFNGDNNQWDAKDNSNLDVWGTGNILKINRNSNSKFGGDRCNVIAEDNSNLSVLGDDIKATIRGTSNHVVTK</sequence>
<keyword evidence="2" id="KW-1185">Reference proteome</keyword>
<gene>
    <name evidence="1" type="ORF">Ocin01_04164</name>
</gene>
<organism evidence="1 2">
    <name type="scientific">Orchesella cincta</name>
    <name type="common">Springtail</name>
    <name type="synonym">Podura cincta</name>
    <dbReference type="NCBI Taxonomy" id="48709"/>
    <lineage>
        <taxon>Eukaryota</taxon>
        <taxon>Metazoa</taxon>
        <taxon>Ecdysozoa</taxon>
        <taxon>Arthropoda</taxon>
        <taxon>Hexapoda</taxon>
        <taxon>Collembola</taxon>
        <taxon>Entomobryomorpha</taxon>
        <taxon>Entomobryoidea</taxon>
        <taxon>Orchesellidae</taxon>
        <taxon>Orchesellinae</taxon>
        <taxon>Orchesella</taxon>
    </lineage>
</organism>
<dbReference type="AlphaFoldDB" id="A0A1D2NB69"/>
<accession>A0A1D2NB69</accession>
<name>A0A1D2NB69_ORCCI</name>
<proteinExistence type="predicted"/>
<dbReference type="EMBL" id="LJIJ01000108">
    <property type="protein sequence ID" value="ODN02500.1"/>
    <property type="molecule type" value="Genomic_DNA"/>
</dbReference>
<protein>
    <submittedName>
        <fullName evidence="1">Uncharacterized protein</fullName>
    </submittedName>
</protein>
<evidence type="ECO:0000313" key="1">
    <source>
        <dbReference type="EMBL" id="ODN02500.1"/>
    </source>
</evidence>
<dbReference type="Proteomes" id="UP000094527">
    <property type="component" value="Unassembled WGS sequence"/>
</dbReference>